<dbReference type="EMBL" id="VBRY01000004">
    <property type="protein sequence ID" value="TLS67969.1"/>
    <property type="molecule type" value="Genomic_DNA"/>
</dbReference>
<feature type="binding site" evidence="8">
    <location>
        <position position="281"/>
    </location>
    <ligand>
        <name>substrate</name>
    </ligand>
</feature>
<dbReference type="RefSeq" id="WP_138238866.1">
    <property type="nucleotide sequence ID" value="NZ_VBRY01000004.1"/>
</dbReference>
<evidence type="ECO:0000313" key="11">
    <source>
        <dbReference type="Proteomes" id="UP000306585"/>
    </source>
</evidence>
<dbReference type="FunFam" id="3.30.420.40:FF:000040">
    <property type="entry name" value="tRNA N6-adenosine threonylcarbamoyltransferase"/>
    <property type="match status" value="1"/>
</dbReference>
<dbReference type="PANTHER" id="PTHR11735:SF6">
    <property type="entry name" value="TRNA N6-ADENOSINE THREONYLCARBAMOYLTRANSFERASE, MITOCHONDRIAL"/>
    <property type="match status" value="1"/>
</dbReference>
<comment type="caution">
    <text evidence="8">Lacks conserved residue(s) required for the propagation of feature annotation.</text>
</comment>
<keyword evidence="6 8" id="KW-0012">Acyltransferase</keyword>
<comment type="subcellular location">
    <subcellularLocation>
        <location evidence="8">Cytoplasm</location>
    </subcellularLocation>
</comment>
<organism evidence="10 11">
    <name type="scientific">Mariprofundus erugo</name>
    <dbReference type="NCBI Taxonomy" id="2528639"/>
    <lineage>
        <taxon>Bacteria</taxon>
        <taxon>Pseudomonadati</taxon>
        <taxon>Pseudomonadota</taxon>
        <taxon>Candidatius Mariprofundia</taxon>
        <taxon>Mariprofundales</taxon>
        <taxon>Mariprofundaceae</taxon>
        <taxon>Mariprofundus</taxon>
    </lineage>
</organism>
<dbReference type="InterPro" id="IPR043129">
    <property type="entry name" value="ATPase_NBD"/>
</dbReference>
<evidence type="ECO:0000259" key="9">
    <source>
        <dbReference type="Pfam" id="PF00814"/>
    </source>
</evidence>
<dbReference type="CDD" id="cd24133">
    <property type="entry name" value="ASKHA_NBD_TsaD_bac"/>
    <property type="match status" value="1"/>
</dbReference>
<dbReference type="GO" id="GO:0005737">
    <property type="term" value="C:cytoplasm"/>
    <property type="evidence" value="ECO:0007669"/>
    <property type="project" value="UniProtKB-SubCell"/>
</dbReference>
<dbReference type="InterPro" id="IPR022450">
    <property type="entry name" value="TsaD"/>
</dbReference>
<keyword evidence="5 8" id="KW-0408">Iron</keyword>
<feature type="binding site" evidence="8">
    <location>
        <position position="172"/>
    </location>
    <ligand>
        <name>substrate</name>
    </ligand>
</feature>
<dbReference type="PROSITE" id="PS01016">
    <property type="entry name" value="GLYCOPROTEASE"/>
    <property type="match status" value="1"/>
</dbReference>
<gene>
    <name evidence="8 10" type="primary">tsaD</name>
    <name evidence="10" type="ORF">FEF65_05870</name>
</gene>
<comment type="function">
    <text evidence="8">Required for the formation of a threonylcarbamoyl group on adenosine at position 37 (t(6)A37) in tRNAs that read codons beginning with adenine. Is involved in the transfer of the threonylcarbamoyl moiety of threonylcarbamoyl-AMP (TC-AMP) to the N6 group of A37, together with TsaE and TsaB. TsaD likely plays a direct catalytic role in this reaction.</text>
</comment>
<accession>A0A5R9GSR3</accession>
<dbReference type="Pfam" id="PF00814">
    <property type="entry name" value="TsaD"/>
    <property type="match status" value="1"/>
</dbReference>
<dbReference type="GO" id="GO:0002949">
    <property type="term" value="P:tRNA threonylcarbamoyladenosine modification"/>
    <property type="evidence" value="ECO:0007669"/>
    <property type="project" value="UniProtKB-UniRule"/>
</dbReference>
<feature type="binding site" evidence="8">
    <location>
        <position position="116"/>
    </location>
    <ligand>
        <name>Fe cation</name>
        <dbReference type="ChEBI" id="CHEBI:24875"/>
    </ligand>
</feature>
<dbReference type="SUPFAM" id="SSF53067">
    <property type="entry name" value="Actin-like ATPase domain"/>
    <property type="match status" value="2"/>
</dbReference>
<keyword evidence="3 8" id="KW-0819">tRNA processing</keyword>
<dbReference type="PRINTS" id="PR00789">
    <property type="entry name" value="OSIALOPTASE"/>
</dbReference>
<feature type="binding site" evidence="8">
    <location>
        <position position="185"/>
    </location>
    <ligand>
        <name>substrate</name>
    </ligand>
</feature>
<keyword evidence="1 8" id="KW-0963">Cytoplasm</keyword>
<dbReference type="NCBIfam" id="TIGR03723">
    <property type="entry name" value="T6A_TsaD_YgjD"/>
    <property type="match status" value="1"/>
</dbReference>
<dbReference type="HAMAP" id="MF_01445">
    <property type="entry name" value="TsaD"/>
    <property type="match status" value="1"/>
</dbReference>
<sequence>MNILAIESSCDETAVALYAGDAATGCGRILAEQIASQIETHARFGGVVPEVASREHLAALPPMVDAVMQEADLGWNHIDAIAVTSGPGLMGALLVGTSFARAAACVHGIPVLPVHHMEGHLLAPGLAGQLPAFPFITLLVSGGHTMLVRVDAIGSYSLIGQTLDDAAGECFDKSARLLGLPYPGGPEVARLARDGDASRFPLPRPMLNKDNLDFSFSGLKTAVMYAVRKLGGSEALSDQDRRDMAAAIEEAICDVLVSKALRACRQQRAPRLVIAGGVAANSHLRGLLASRGKGVELFLPELRHCTDNAAMIAYAAFARYGAGAPAPAEWDARPRWPLHELTPPHTLISN</sequence>
<keyword evidence="11" id="KW-1185">Reference proteome</keyword>
<protein>
    <recommendedName>
        <fullName evidence="8">tRNA N6-adenosine threonylcarbamoyltransferase</fullName>
        <ecNumber evidence="8">2.3.1.234</ecNumber>
    </recommendedName>
    <alternativeName>
        <fullName evidence="8">N6-L-threonylcarbamoyladenine synthase</fullName>
        <shortName evidence="8">t(6)A synthase</shortName>
    </alternativeName>
    <alternativeName>
        <fullName evidence="8">t(6)A37 threonylcarbamoyladenosine biosynthesis protein TsaD</fullName>
    </alternativeName>
    <alternativeName>
        <fullName evidence="8">tRNA threonylcarbamoyladenosine biosynthesis protein TsaD</fullName>
    </alternativeName>
</protein>
<dbReference type="GO" id="GO:0005506">
    <property type="term" value="F:iron ion binding"/>
    <property type="evidence" value="ECO:0007669"/>
    <property type="project" value="UniProtKB-UniRule"/>
</dbReference>
<dbReference type="NCBIfam" id="TIGR00329">
    <property type="entry name" value="gcp_kae1"/>
    <property type="match status" value="1"/>
</dbReference>
<feature type="binding site" evidence="8">
    <location>
        <position position="120"/>
    </location>
    <ligand>
        <name>Fe cation</name>
        <dbReference type="ChEBI" id="CHEBI:24875"/>
    </ligand>
</feature>
<comment type="catalytic activity">
    <reaction evidence="7 8">
        <text>L-threonylcarbamoyladenylate + adenosine(37) in tRNA = N(6)-L-threonylcarbamoyladenosine(37) in tRNA + AMP + H(+)</text>
        <dbReference type="Rhea" id="RHEA:37059"/>
        <dbReference type="Rhea" id="RHEA-COMP:10162"/>
        <dbReference type="Rhea" id="RHEA-COMP:10163"/>
        <dbReference type="ChEBI" id="CHEBI:15378"/>
        <dbReference type="ChEBI" id="CHEBI:73682"/>
        <dbReference type="ChEBI" id="CHEBI:74411"/>
        <dbReference type="ChEBI" id="CHEBI:74418"/>
        <dbReference type="ChEBI" id="CHEBI:456215"/>
        <dbReference type="EC" id="2.3.1.234"/>
    </reaction>
</comment>
<keyword evidence="2 8" id="KW-0808">Transferase</keyword>
<dbReference type="Gene3D" id="3.30.420.40">
    <property type="match status" value="2"/>
</dbReference>
<dbReference type="InterPro" id="IPR017861">
    <property type="entry name" value="KAE1/TsaD"/>
</dbReference>
<evidence type="ECO:0000256" key="1">
    <source>
        <dbReference type="ARBA" id="ARBA00022490"/>
    </source>
</evidence>
<dbReference type="GO" id="GO:0061711">
    <property type="term" value="F:tRNA N(6)-L-threonylcarbamoyladenine synthase activity"/>
    <property type="evidence" value="ECO:0007669"/>
    <property type="project" value="UniProtKB-EC"/>
</dbReference>
<dbReference type="EC" id="2.3.1.234" evidence="8"/>
<evidence type="ECO:0000256" key="4">
    <source>
        <dbReference type="ARBA" id="ARBA00022723"/>
    </source>
</evidence>
<evidence type="ECO:0000256" key="5">
    <source>
        <dbReference type="ARBA" id="ARBA00023004"/>
    </source>
</evidence>
<evidence type="ECO:0000256" key="3">
    <source>
        <dbReference type="ARBA" id="ARBA00022694"/>
    </source>
</evidence>
<name>A0A5R9GSR3_9PROT</name>
<dbReference type="InterPro" id="IPR000905">
    <property type="entry name" value="Gcp-like_dom"/>
</dbReference>
<comment type="caution">
    <text evidence="10">The sequence shown here is derived from an EMBL/GenBank/DDBJ whole genome shotgun (WGS) entry which is preliminary data.</text>
</comment>
<proteinExistence type="inferred from homology"/>
<feature type="domain" description="Gcp-like" evidence="9">
    <location>
        <begin position="29"/>
        <end position="314"/>
    </location>
</feature>
<feature type="binding site" evidence="8">
    <location>
        <position position="307"/>
    </location>
    <ligand>
        <name>Fe cation</name>
        <dbReference type="ChEBI" id="CHEBI:24875"/>
    </ligand>
</feature>
<keyword evidence="4 8" id="KW-0479">Metal-binding</keyword>
<evidence type="ECO:0000256" key="2">
    <source>
        <dbReference type="ARBA" id="ARBA00022679"/>
    </source>
</evidence>
<reference evidence="10 11" key="1">
    <citation type="journal article" date="2019" name="Appl. Environ. Microbiol.">
        <title>Environmental Evidence and Genomic Insight of Iron-oxidizing Bacteria Preference Towards More Corrosion Resistant Stainless Steel at Higher Salinities.</title>
        <authorList>
            <person name="Garrison C.E."/>
            <person name="Price K.A."/>
            <person name="Field E.K."/>
        </authorList>
    </citation>
    <scope>NUCLEOTIDE SEQUENCE [LARGE SCALE GENOMIC DNA]</scope>
    <source>
        <strain evidence="10 11">P3</strain>
    </source>
</reference>
<dbReference type="PANTHER" id="PTHR11735">
    <property type="entry name" value="TRNA N6-ADENOSINE THREONYLCARBAMOYLTRANSFERASE"/>
    <property type="match status" value="1"/>
</dbReference>
<dbReference type="AlphaFoldDB" id="A0A5R9GSR3"/>
<evidence type="ECO:0000313" key="10">
    <source>
        <dbReference type="EMBL" id="TLS67969.1"/>
    </source>
</evidence>
<dbReference type="InterPro" id="IPR017860">
    <property type="entry name" value="Peptidase_M22_CS"/>
</dbReference>
<evidence type="ECO:0000256" key="6">
    <source>
        <dbReference type="ARBA" id="ARBA00023315"/>
    </source>
</evidence>
<comment type="cofactor">
    <cofactor evidence="8">
        <name>Fe(2+)</name>
        <dbReference type="ChEBI" id="CHEBI:29033"/>
    </cofactor>
    <text evidence="8">Binds 1 Fe(2+) ion per subunit.</text>
</comment>
<dbReference type="Proteomes" id="UP000306585">
    <property type="component" value="Unassembled WGS sequence"/>
</dbReference>
<comment type="similarity">
    <text evidence="8">Belongs to the KAE1 / TsaD family.</text>
</comment>
<evidence type="ECO:0000256" key="8">
    <source>
        <dbReference type="HAMAP-Rule" id="MF_01445"/>
    </source>
</evidence>
<evidence type="ECO:0000256" key="7">
    <source>
        <dbReference type="ARBA" id="ARBA00048117"/>
    </source>
</evidence>
<feature type="binding site" evidence="8">
    <location>
        <begin position="139"/>
        <end position="143"/>
    </location>
    <ligand>
        <name>substrate</name>
    </ligand>
</feature>